<evidence type="ECO:0000313" key="4">
    <source>
        <dbReference type="Proteomes" id="UP000664132"/>
    </source>
</evidence>
<dbReference type="GO" id="GO:0019441">
    <property type="term" value="P:L-tryptophan catabolic process to kynurenine"/>
    <property type="evidence" value="ECO:0007669"/>
    <property type="project" value="InterPro"/>
</dbReference>
<dbReference type="SUPFAM" id="SSF102198">
    <property type="entry name" value="Putative cyclase"/>
    <property type="match status" value="1"/>
</dbReference>
<name>A0A8H7WGW0_9HELO</name>
<protein>
    <recommendedName>
        <fullName evidence="5">Cyclase</fullName>
    </recommendedName>
</protein>
<organism evidence="3 4">
    <name type="scientific">Cadophora malorum</name>
    <dbReference type="NCBI Taxonomy" id="108018"/>
    <lineage>
        <taxon>Eukaryota</taxon>
        <taxon>Fungi</taxon>
        <taxon>Dikarya</taxon>
        <taxon>Ascomycota</taxon>
        <taxon>Pezizomycotina</taxon>
        <taxon>Leotiomycetes</taxon>
        <taxon>Helotiales</taxon>
        <taxon>Ploettnerulaceae</taxon>
        <taxon>Cadophora</taxon>
    </lineage>
</organism>
<dbReference type="Proteomes" id="UP000664132">
    <property type="component" value="Unassembled WGS sequence"/>
</dbReference>
<feature type="compositionally biased region" description="Basic and acidic residues" evidence="2">
    <location>
        <begin position="133"/>
        <end position="144"/>
    </location>
</feature>
<reference evidence="3" key="1">
    <citation type="submission" date="2021-02" db="EMBL/GenBank/DDBJ databases">
        <title>Genome sequence Cadophora malorum strain M34.</title>
        <authorList>
            <person name="Stefanovic E."/>
            <person name="Vu D."/>
            <person name="Scully C."/>
            <person name="Dijksterhuis J."/>
            <person name="Roader J."/>
            <person name="Houbraken J."/>
        </authorList>
    </citation>
    <scope>NUCLEOTIDE SEQUENCE</scope>
    <source>
        <strain evidence="3">M34</strain>
    </source>
</reference>
<dbReference type="AlphaFoldDB" id="A0A8H7WGW0"/>
<gene>
    <name evidence="3" type="ORF">IFR04_002379</name>
</gene>
<dbReference type="OrthoDB" id="5396at2759"/>
<evidence type="ECO:0000256" key="1">
    <source>
        <dbReference type="ARBA" id="ARBA00007865"/>
    </source>
</evidence>
<evidence type="ECO:0000313" key="3">
    <source>
        <dbReference type="EMBL" id="KAG4424501.1"/>
    </source>
</evidence>
<dbReference type="EMBL" id="JAFJYH010000020">
    <property type="protein sequence ID" value="KAG4424501.1"/>
    <property type="molecule type" value="Genomic_DNA"/>
</dbReference>
<dbReference type="PANTHER" id="PTHR34861:SF8">
    <property type="entry name" value="CYCLASE"/>
    <property type="match status" value="1"/>
</dbReference>
<dbReference type="GO" id="GO:0004061">
    <property type="term" value="F:arylformamidase activity"/>
    <property type="evidence" value="ECO:0007669"/>
    <property type="project" value="InterPro"/>
</dbReference>
<comment type="similarity">
    <text evidence="1">Belongs to the Cyclase 1 superfamily.</text>
</comment>
<dbReference type="Gene3D" id="3.50.30.50">
    <property type="entry name" value="Putative cyclase"/>
    <property type="match status" value="1"/>
</dbReference>
<evidence type="ECO:0000256" key="2">
    <source>
        <dbReference type="SAM" id="MobiDB-lite"/>
    </source>
</evidence>
<comment type="caution">
    <text evidence="3">The sequence shown here is derived from an EMBL/GenBank/DDBJ whole genome shotgun (WGS) entry which is preliminary data.</text>
</comment>
<evidence type="ECO:0008006" key="5">
    <source>
        <dbReference type="Google" id="ProtNLM"/>
    </source>
</evidence>
<feature type="region of interest" description="Disordered" evidence="2">
    <location>
        <begin position="127"/>
        <end position="151"/>
    </location>
</feature>
<accession>A0A8H7WGW0</accession>
<dbReference type="PANTHER" id="PTHR34861">
    <property type="match status" value="1"/>
</dbReference>
<sequence length="357" mass="39220">MHGPLEVEQPSNITSEKVSDVPRYDPSIYSTPFSQLPNPKRVWLGSPSSSLEGLGRLSLLTPEVVSAAAASEIKTGRRVGLGWDMTKLEYSQFGRQKCGHTIIPLLVPGGPGLGACFDDAYSMNPQQSSQWDGFRHYSQPRDPKGPSNTPDRVFYGGTTKEEIMDISNHRIGLQHWASEGIAGRGILLDYQLWAASQSPPITYTNFSTHAIPFTAILAMCKTFNVTPQKGDVLFIRMGVIPEWDQYTSTQKQDYAAQKEPEHAGVEACIEVLEWLWNSGISAVAGDAISWEVYPTPGAISVHEYLLAGWGMPIGELFDLEALSKTCQELNRYSFFITSMPLNMPGGVSSPPNAMAIF</sequence>
<proteinExistence type="inferred from homology"/>
<dbReference type="Pfam" id="PF04199">
    <property type="entry name" value="Cyclase"/>
    <property type="match status" value="1"/>
</dbReference>
<keyword evidence="4" id="KW-1185">Reference proteome</keyword>
<dbReference type="InterPro" id="IPR007325">
    <property type="entry name" value="KFase/CYL"/>
</dbReference>
<dbReference type="InterPro" id="IPR037175">
    <property type="entry name" value="KFase_sf"/>
</dbReference>